<accession>A0A8J4UR82</accession>
<keyword evidence="2" id="KW-1185">Reference proteome</keyword>
<name>A0A8J4UR82_9MYCE</name>
<evidence type="ECO:0008006" key="3">
    <source>
        <dbReference type="Google" id="ProtNLM"/>
    </source>
</evidence>
<dbReference type="EMBL" id="AJWJ01000341">
    <property type="protein sequence ID" value="KAF2071761.1"/>
    <property type="molecule type" value="Genomic_DNA"/>
</dbReference>
<evidence type="ECO:0000313" key="2">
    <source>
        <dbReference type="Proteomes" id="UP000695562"/>
    </source>
</evidence>
<dbReference type="Proteomes" id="UP000695562">
    <property type="component" value="Unassembled WGS sequence"/>
</dbReference>
<dbReference type="PANTHER" id="PTHR32134">
    <property type="entry name" value="FNIP REPEAT-CONTAINING PROTEIN"/>
    <property type="match status" value="1"/>
</dbReference>
<protein>
    <recommendedName>
        <fullName evidence="3">FNIP repeat-containing protein</fullName>
    </recommendedName>
</protein>
<gene>
    <name evidence="1" type="ORF">CYY_006927</name>
</gene>
<proteinExistence type="predicted"/>
<sequence length="479" mass="54967">MNNNNNNDIYFFNIYRNAYLRKYLTKTLYQGSRLNVTLEFLKRKKDSLSYLINTLPTTGINIAITINKQEQWSKLIKEKNNPYLLPLNEIELCDIHDTDASQLPSNINSLLINSSLSLETNFPKHLDANPSITRLSFEGTKFDITTDMIPHTVKQISFNWHRGIIHPHSLPPNLDTLVLKGYLKASDYQLLLPTEKLKVLDYQGPIEKLLSFNLDRVQRILLSVWLVMFNENLNETIDRLYSVLPYIGSKFTIEKLETNIYFPTLLNQTAIYNDLSLSTLLGHSLKKLVLNYYSDPITVKLLLPRNIQELYCRSWVIEKGALPPNLKTLYMASPPLCEDRFDVSLCNSIQKLVILSTVGRDPINNGPPPEFQMPSSLESFGVEYNFVIQEQHLLSLPKSCTKLSLHSPANPVPYKNFPPQINDLAFKFIVETAFDEFPSTIRVLRIQDKTTTLITLLNKNLLPPSIKKLYVSDVIQSFP</sequence>
<dbReference type="InterPro" id="IPR051251">
    <property type="entry name" value="STK_FNIP-Repeat"/>
</dbReference>
<evidence type="ECO:0000313" key="1">
    <source>
        <dbReference type="EMBL" id="KAF2071761.1"/>
    </source>
</evidence>
<dbReference type="PANTHER" id="PTHR32134:SF180">
    <property type="entry name" value="FNIP REPEAT-CONTAINING PROTEIN"/>
    <property type="match status" value="1"/>
</dbReference>
<organism evidence="1 2">
    <name type="scientific">Polysphondylium violaceum</name>
    <dbReference type="NCBI Taxonomy" id="133409"/>
    <lineage>
        <taxon>Eukaryota</taxon>
        <taxon>Amoebozoa</taxon>
        <taxon>Evosea</taxon>
        <taxon>Eumycetozoa</taxon>
        <taxon>Dictyostelia</taxon>
        <taxon>Dictyosteliales</taxon>
        <taxon>Dictyosteliaceae</taxon>
        <taxon>Polysphondylium</taxon>
    </lineage>
</organism>
<dbReference type="AlphaFoldDB" id="A0A8J4UR82"/>
<reference evidence="1" key="1">
    <citation type="submission" date="2020-01" db="EMBL/GenBank/DDBJ databases">
        <title>Development of genomics and gene disruption for Polysphondylium violaceum indicates a role for the polyketide synthase stlB in stalk morphogenesis.</title>
        <authorList>
            <person name="Narita B."/>
            <person name="Kawabe Y."/>
            <person name="Kin K."/>
            <person name="Saito T."/>
            <person name="Gibbs R."/>
            <person name="Kuspa A."/>
            <person name="Muzny D."/>
            <person name="Queller D."/>
            <person name="Richards S."/>
            <person name="Strassman J."/>
            <person name="Sucgang R."/>
            <person name="Worley K."/>
            <person name="Schaap P."/>
        </authorList>
    </citation>
    <scope>NUCLEOTIDE SEQUENCE</scope>
    <source>
        <strain evidence="1">QSvi11</strain>
    </source>
</reference>
<comment type="caution">
    <text evidence="1">The sequence shown here is derived from an EMBL/GenBank/DDBJ whole genome shotgun (WGS) entry which is preliminary data.</text>
</comment>